<dbReference type="Proteomes" id="UP000027135">
    <property type="component" value="Unassembled WGS sequence"/>
</dbReference>
<gene>
    <name evidence="1" type="ORF">L798_11457</name>
</gene>
<name>A0A067QWX3_ZOONE</name>
<dbReference type="InParanoid" id="A0A067QWX3"/>
<dbReference type="AlphaFoldDB" id="A0A067QWX3"/>
<evidence type="ECO:0000313" key="2">
    <source>
        <dbReference type="Proteomes" id="UP000027135"/>
    </source>
</evidence>
<evidence type="ECO:0000313" key="1">
    <source>
        <dbReference type="EMBL" id="KDR14685.1"/>
    </source>
</evidence>
<organism evidence="1 2">
    <name type="scientific">Zootermopsis nevadensis</name>
    <name type="common">Dampwood termite</name>
    <dbReference type="NCBI Taxonomy" id="136037"/>
    <lineage>
        <taxon>Eukaryota</taxon>
        <taxon>Metazoa</taxon>
        <taxon>Ecdysozoa</taxon>
        <taxon>Arthropoda</taxon>
        <taxon>Hexapoda</taxon>
        <taxon>Insecta</taxon>
        <taxon>Pterygota</taxon>
        <taxon>Neoptera</taxon>
        <taxon>Polyneoptera</taxon>
        <taxon>Dictyoptera</taxon>
        <taxon>Blattodea</taxon>
        <taxon>Blattoidea</taxon>
        <taxon>Termitoidae</taxon>
        <taxon>Termopsidae</taxon>
        <taxon>Zootermopsis</taxon>
    </lineage>
</organism>
<reference evidence="1 2" key="1">
    <citation type="journal article" date="2014" name="Nat. Commun.">
        <title>Molecular traces of alternative social organization in a termite genome.</title>
        <authorList>
            <person name="Terrapon N."/>
            <person name="Li C."/>
            <person name="Robertson H.M."/>
            <person name="Ji L."/>
            <person name="Meng X."/>
            <person name="Booth W."/>
            <person name="Chen Z."/>
            <person name="Childers C.P."/>
            <person name="Glastad K.M."/>
            <person name="Gokhale K."/>
            <person name="Gowin J."/>
            <person name="Gronenberg W."/>
            <person name="Hermansen R.A."/>
            <person name="Hu H."/>
            <person name="Hunt B.G."/>
            <person name="Huylmans A.K."/>
            <person name="Khalil S.M."/>
            <person name="Mitchell R.D."/>
            <person name="Munoz-Torres M.C."/>
            <person name="Mustard J.A."/>
            <person name="Pan H."/>
            <person name="Reese J.T."/>
            <person name="Scharf M.E."/>
            <person name="Sun F."/>
            <person name="Vogel H."/>
            <person name="Xiao J."/>
            <person name="Yang W."/>
            <person name="Yang Z."/>
            <person name="Yang Z."/>
            <person name="Zhou J."/>
            <person name="Zhu J."/>
            <person name="Brent C.S."/>
            <person name="Elsik C.G."/>
            <person name="Goodisman M.A."/>
            <person name="Liberles D.A."/>
            <person name="Roe R.M."/>
            <person name="Vargo E.L."/>
            <person name="Vilcinskas A."/>
            <person name="Wang J."/>
            <person name="Bornberg-Bauer E."/>
            <person name="Korb J."/>
            <person name="Zhang G."/>
            <person name="Liebig J."/>
        </authorList>
    </citation>
    <scope>NUCLEOTIDE SEQUENCE [LARGE SCALE GENOMIC DNA]</scope>
    <source>
        <tissue evidence="1">Whole organism</tissue>
    </source>
</reference>
<protein>
    <submittedName>
        <fullName evidence="1">Uncharacterized protein</fullName>
    </submittedName>
</protein>
<dbReference type="EMBL" id="KK852868">
    <property type="protein sequence ID" value="KDR14685.1"/>
    <property type="molecule type" value="Genomic_DNA"/>
</dbReference>
<proteinExistence type="predicted"/>
<keyword evidence="2" id="KW-1185">Reference proteome</keyword>
<accession>A0A067QWX3</accession>
<sequence length="111" mass="12326">MYGECLHMFTLEHKSCCVDDVCYCHCHHFQTLHNSAVAVVHGNCDYDDGDGGDDVDCDPAAAAVVPHLKGLLVLPAHKDSHLTVMWMVAPLTPLVYLFLELHLHHSPQQHS</sequence>